<comment type="caution">
    <text evidence="3">The sequence shown here is derived from an EMBL/GenBank/DDBJ whole genome shotgun (WGS) entry which is preliminary data.</text>
</comment>
<dbReference type="Proteomes" id="UP000297966">
    <property type="component" value="Unassembled WGS sequence"/>
</dbReference>
<proteinExistence type="predicted"/>
<gene>
    <name evidence="3" type="ORF">E4K65_45100</name>
</gene>
<evidence type="ECO:0008006" key="5">
    <source>
        <dbReference type="Google" id="ProtNLM"/>
    </source>
</evidence>
<feature type="signal peptide" evidence="2">
    <location>
        <begin position="1"/>
        <end position="17"/>
    </location>
</feature>
<feature type="region of interest" description="Disordered" evidence="1">
    <location>
        <begin position="47"/>
        <end position="66"/>
    </location>
</feature>
<dbReference type="EMBL" id="SPQT01000064">
    <property type="protein sequence ID" value="TFV36557.1"/>
    <property type="molecule type" value="Genomic_DNA"/>
</dbReference>
<protein>
    <recommendedName>
        <fullName evidence="5">Lipoprotein</fullName>
    </recommendedName>
</protein>
<evidence type="ECO:0000313" key="4">
    <source>
        <dbReference type="Proteomes" id="UP000297966"/>
    </source>
</evidence>
<accession>A0A4Y9L1H7</accession>
<evidence type="ECO:0000256" key="1">
    <source>
        <dbReference type="SAM" id="MobiDB-lite"/>
    </source>
</evidence>
<sequence length="144" mass="15551">MRFVPLLFLLLSGCSSMWTDTALPTPEAPQETSLSDETLREGIAKAADDAHLQGPIETSSLRKTSLGPGSSFVCLREANPTAGKQSSPYSVFFEGNTYKGARLSVIREECERQAYAPTEKIDLQAAKLKGCAMPAKPCAPVRRS</sequence>
<evidence type="ECO:0000313" key="3">
    <source>
        <dbReference type="EMBL" id="TFV36557.1"/>
    </source>
</evidence>
<name>A0A4Y9L1H7_9BRAD</name>
<evidence type="ECO:0000256" key="2">
    <source>
        <dbReference type="SAM" id="SignalP"/>
    </source>
</evidence>
<dbReference type="AlphaFoldDB" id="A0A4Y9L1H7"/>
<dbReference type="OrthoDB" id="8249811at2"/>
<feature type="chain" id="PRO_5021482463" description="Lipoprotein" evidence="2">
    <location>
        <begin position="18"/>
        <end position="144"/>
    </location>
</feature>
<keyword evidence="4" id="KW-1185">Reference proteome</keyword>
<keyword evidence="2" id="KW-0732">Signal</keyword>
<reference evidence="3 4" key="1">
    <citation type="submission" date="2019-03" db="EMBL/GenBank/DDBJ databases">
        <title>Bradyrhizobium diversity isolated from nodules of Chamaecrista fasciculata.</title>
        <authorList>
            <person name="Klepa M.S."/>
            <person name="Urquiaga M.O."/>
            <person name="Hungria M."/>
            <person name="Delamuta J.R."/>
        </authorList>
    </citation>
    <scope>NUCLEOTIDE SEQUENCE [LARGE SCALE GENOMIC DNA]</scope>
    <source>
        <strain evidence="3 4">CNPSo 3448</strain>
    </source>
</reference>
<organism evidence="3 4">
    <name type="scientific">Bradyrhizobium niftali</name>
    <dbReference type="NCBI Taxonomy" id="2560055"/>
    <lineage>
        <taxon>Bacteria</taxon>
        <taxon>Pseudomonadati</taxon>
        <taxon>Pseudomonadota</taxon>
        <taxon>Alphaproteobacteria</taxon>
        <taxon>Hyphomicrobiales</taxon>
        <taxon>Nitrobacteraceae</taxon>
        <taxon>Bradyrhizobium</taxon>
    </lineage>
</organism>
<dbReference type="RefSeq" id="WP_135179569.1">
    <property type="nucleotide sequence ID" value="NZ_SPQT01000064.1"/>
</dbReference>